<evidence type="ECO:0000256" key="1">
    <source>
        <dbReference type="SAM" id="MobiDB-lite"/>
    </source>
</evidence>
<sequence length="87" mass="9236">MGAECSHLAFTRKDGRETGRDAAGRPGRLDSRSAYKLSLGYKVDGVCICASSFACSFGTGRRSSDLARRVQLAISSSRAAGVRYKSA</sequence>
<dbReference type="AlphaFoldDB" id="A0A4Y9XRV4"/>
<reference evidence="2 3" key="1">
    <citation type="submission" date="2019-02" db="EMBL/GenBank/DDBJ databases">
        <title>Genome sequencing of the rare red list fungi Dentipellis fragilis.</title>
        <authorList>
            <person name="Buettner E."/>
            <person name="Kellner H."/>
        </authorList>
    </citation>
    <scope>NUCLEOTIDE SEQUENCE [LARGE SCALE GENOMIC DNA]</scope>
    <source>
        <strain evidence="2 3">DSM 105465</strain>
    </source>
</reference>
<feature type="region of interest" description="Disordered" evidence="1">
    <location>
        <begin position="1"/>
        <end position="26"/>
    </location>
</feature>
<dbReference type="Proteomes" id="UP000298327">
    <property type="component" value="Unassembled WGS sequence"/>
</dbReference>
<organism evidence="2 3">
    <name type="scientific">Dentipellis fragilis</name>
    <dbReference type="NCBI Taxonomy" id="205917"/>
    <lineage>
        <taxon>Eukaryota</taxon>
        <taxon>Fungi</taxon>
        <taxon>Dikarya</taxon>
        <taxon>Basidiomycota</taxon>
        <taxon>Agaricomycotina</taxon>
        <taxon>Agaricomycetes</taxon>
        <taxon>Russulales</taxon>
        <taxon>Hericiaceae</taxon>
        <taxon>Dentipellis</taxon>
    </lineage>
</organism>
<proteinExistence type="predicted"/>
<gene>
    <name evidence="2" type="ORF">EVG20_g10294</name>
</gene>
<keyword evidence="3" id="KW-1185">Reference proteome</keyword>
<evidence type="ECO:0000313" key="2">
    <source>
        <dbReference type="EMBL" id="TFY53044.1"/>
    </source>
</evidence>
<evidence type="ECO:0000313" key="3">
    <source>
        <dbReference type="Proteomes" id="UP000298327"/>
    </source>
</evidence>
<dbReference type="EMBL" id="SEOQ01001210">
    <property type="protein sequence ID" value="TFY53044.1"/>
    <property type="molecule type" value="Genomic_DNA"/>
</dbReference>
<feature type="compositionally biased region" description="Basic and acidic residues" evidence="1">
    <location>
        <begin position="11"/>
        <end position="26"/>
    </location>
</feature>
<name>A0A4Y9XRV4_9AGAM</name>
<protein>
    <submittedName>
        <fullName evidence="2">Uncharacterized protein</fullName>
    </submittedName>
</protein>
<accession>A0A4Y9XRV4</accession>
<comment type="caution">
    <text evidence="2">The sequence shown here is derived from an EMBL/GenBank/DDBJ whole genome shotgun (WGS) entry which is preliminary data.</text>
</comment>